<protein>
    <recommendedName>
        <fullName evidence="1">Aminoglycoside phosphotransferase domain-containing protein</fullName>
    </recommendedName>
</protein>
<dbReference type="Pfam" id="PF01636">
    <property type="entry name" value="APH"/>
    <property type="match status" value="1"/>
</dbReference>
<dbReference type="SUPFAM" id="SSF56112">
    <property type="entry name" value="Protein kinase-like (PK-like)"/>
    <property type="match status" value="1"/>
</dbReference>
<dbReference type="Proteomes" id="UP001556367">
    <property type="component" value="Unassembled WGS sequence"/>
</dbReference>
<name>A0ABR3JHE0_9AGAR</name>
<keyword evidence="3" id="KW-1185">Reference proteome</keyword>
<evidence type="ECO:0000259" key="1">
    <source>
        <dbReference type="Pfam" id="PF01636"/>
    </source>
</evidence>
<dbReference type="InterPro" id="IPR051035">
    <property type="entry name" value="Mito_inheritance_9"/>
</dbReference>
<dbReference type="PANTHER" id="PTHR36091">
    <property type="entry name" value="ALTERED INHERITANCE OF MITOCHONDRIA PROTEIN 9, MITOCHONDRIAL"/>
    <property type="match status" value="1"/>
</dbReference>
<gene>
    <name evidence="2" type="ORF">HGRIS_003757</name>
</gene>
<dbReference type="Gene3D" id="3.30.200.20">
    <property type="entry name" value="Phosphorylase Kinase, domain 1"/>
    <property type="match status" value="1"/>
</dbReference>
<organism evidence="2 3">
    <name type="scientific">Hohenbuehelia grisea</name>
    <dbReference type="NCBI Taxonomy" id="104357"/>
    <lineage>
        <taxon>Eukaryota</taxon>
        <taxon>Fungi</taxon>
        <taxon>Dikarya</taxon>
        <taxon>Basidiomycota</taxon>
        <taxon>Agaricomycotina</taxon>
        <taxon>Agaricomycetes</taxon>
        <taxon>Agaricomycetidae</taxon>
        <taxon>Agaricales</taxon>
        <taxon>Pleurotineae</taxon>
        <taxon>Pleurotaceae</taxon>
        <taxon>Hohenbuehelia</taxon>
    </lineage>
</organism>
<comment type="caution">
    <text evidence="2">The sequence shown here is derived from an EMBL/GenBank/DDBJ whole genome shotgun (WGS) entry which is preliminary data.</text>
</comment>
<dbReference type="EMBL" id="JASNQZ010000007">
    <property type="protein sequence ID" value="KAL0954812.1"/>
    <property type="molecule type" value="Genomic_DNA"/>
</dbReference>
<reference evidence="3" key="1">
    <citation type="submission" date="2024-06" db="EMBL/GenBank/DDBJ databases">
        <title>Multi-omics analyses provide insights into the biosynthesis of the anticancer antibiotic pleurotin in Hohenbuehelia grisea.</title>
        <authorList>
            <person name="Weaver J.A."/>
            <person name="Alberti F."/>
        </authorList>
    </citation>
    <scope>NUCLEOTIDE SEQUENCE [LARGE SCALE GENOMIC DNA]</scope>
    <source>
        <strain evidence="3">T-177</strain>
    </source>
</reference>
<dbReference type="InterPro" id="IPR011009">
    <property type="entry name" value="Kinase-like_dom_sf"/>
</dbReference>
<proteinExistence type="predicted"/>
<evidence type="ECO:0000313" key="3">
    <source>
        <dbReference type="Proteomes" id="UP001556367"/>
    </source>
</evidence>
<accession>A0ABR3JHE0</accession>
<sequence length="271" mass="30747">MQKIAEGTYNKIFLLTLDNDRKVIARIPTTLAGPAHLVTSSEVATMDYVRGLGTPSPRVLAWCSHADDTPVNSEYIIMERVDGVELGRVWDTLEPATKDGVIREWVAIEKSLTRPIFSGYGSIYYRQDIDSRISRELLTGTTCEKRFVIGPTVERTVWDAERRDMDIDRGACKFNPIHRALPSPTNGSTQGQMHCHSCKRPRERRWIEQYAIAGLKTGPFDPPKHLQEPSAHLALPDRFEAVAPYLIPSDPTLARPILLHNDLHFWKHLRL</sequence>
<evidence type="ECO:0000313" key="2">
    <source>
        <dbReference type="EMBL" id="KAL0954812.1"/>
    </source>
</evidence>
<feature type="domain" description="Aminoglycoside phosphotransferase" evidence="1">
    <location>
        <begin position="2"/>
        <end position="108"/>
    </location>
</feature>
<dbReference type="InterPro" id="IPR002575">
    <property type="entry name" value="Aminoglycoside_PTrfase"/>
</dbReference>
<dbReference type="PANTHER" id="PTHR36091:SF2">
    <property type="entry name" value="AMINOGLYCOSIDE PHOSPHOTRANSFERASE DOMAIN-CONTAINING PROTEIN"/>
    <property type="match status" value="1"/>
</dbReference>